<name>A0A822ZAY2_NELNU</name>
<proteinExistence type="predicted"/>
<evidence type="ECO:0000259" key="1">
    <source>
        <dbReference type="Pfam" id="PF14244"/>
    </source>
</evidence>
<reference evidence="2 3" key="1">
    <citation type="journal article" date="2020" name="Mol. Biol. Evol.">
        <title>Distinct Expression and Methylation Patterns for Genes with Different Fates following a Single Whole-Genome Duplication in Flowering Plants.</title>
        <authorList>
            <person name="Shi T."/>
            <person name="Rahmani R.S."/>
            <person name="Gugger P.F."/>
            <person name="Wang M."/>
            <person name="Li H."/>
            <person name="Zhang Y."/>
            <person name="Li Z."/>
            <person name="Wang Q."/>
            <person name="Van de Peer Y."/>
            <person name="Marchal K."/>
            <person name="Chen J."/>
        </authorList>
    </citation>
    <scope>NUCLEOTIDE SEQUENCE [LARGE SCALE GENOMIC DNA]</scope>
    <source>
        <tissue evidence="2">Leaf</tissue>
    </source>
</reference>
<evidence type="ECO:0000313" key="3">
    <source>
        <dbReference type="Proteomes" id="UP000607653"/>
    </source>
</evidence>
<dbReference type="PANTHER" id="PTHR37610">
    <property type="entry name" value="CCHC-TYPE DOMAIN-CONTAINING PROTEIN"/>
    <property type="match status" value="1"/>
</dbReference>
<dbReference type="AlphaFoldDB" id="A0A822ZAY2"/>
<evidence type="ECO:0000313" key="2">
    <source>
        <dbReference type="EMBL" id="DAD40609.1"/>
    </source>
</evidence>
<dbReference type="Proteomes" id="UP000607653">
    <property type="component" value="Unassembled WGS sequence"/>
</dbReference>
<sequence length="211" mass="23815">MSSSSSAVELSPSLDPVSPYYLHHSDHHGSVTVSSELTSSNYVLWSRSFLLALSIRNKTCFMDGTIKEPAMDDALHGAWMRCNNLIVAWLLRSISPPIASIVFYISSASQIWDTLKKRFSQSDDSRICNLQLSLSTITQGTRIVDAYCIELTGIWEDVENVTRTVSRFFLKRNKKTVFKFINGLNESFSTLKSQVMVMKPFPNLDEVYNLA</sequence>
<feature type="domain" description="Retrotransposon Copia-like N-terminal" evidence="1">
    <location>
        <begin position="23"/>
        <end position="70"/>
    </location>
</feature>
<keyword evidence="3" id="KW-1185">Reference proteome</keyword>
<dbReference type="EMBL" id="DUZY01000005">
    <property type="protein sequence ID" value="DAD40609.1"/>
    <property type="molecule type" value="Genomic_DNA"/>
</dbReference>
<dbReference type="Pfam" id="PF14244">
    <property type="entry name" value="Retrotran_gag_3"/>
    <property type="match status" value="1"/>
</dbReference>
<dbReference type="PANTHER" id="PTHR37610:SF94">
    <property type="entry name" value="RETROTRANSPOSON COPIA-LIKE N-TERMINAL DOMAIN-CONTAINING PROTEIN"/>
    <property type="match status" value="1"/>
</dbReference>
<accession>A0A822ZAY2</accession>
<protein>
    <recommendedName>
        <fullName evidence="1">Retrotransposon Copia-like N-terminal domain-containing protein</fullName>
    </recommendedName>
</protein>
<gene>
    <name evidence="2" type="ORF">HUJ06_014932</name>
</gene>
<comment type="caution">
    <text evidence="2">The sequence shown here is derived from an EMBL/GenBank/DDBJ whole genome shotgun (WGS) entry which is preliminary data.</text>
</comment>
<organism evidence="2 3">
    <name type="scientific">Nelumbo nucifera</name>
    <name type="common">Sacred lotus</name>
    <dbReference type="NCBI Taxonomy" id="4432"/>
    <lineage>
        <taxon>Eukaryota</taxon>
        <taxon>Viridiplantae</taxon>
        <taxon>Streptophyta</taxon>
        <taxon>Embryophyta</taxon>
        <taxon>Tracheophyta</taxon>
        <taxon>Spermatophyta</taxon>
        <taxon>Magnoliopsida</taxon>
        <taxon>Proteales</taxon>
        <taxon>Nelumbonaceae</taxon>
        <taxon>Nelumbo</taxon>
    </lineage>
</organism>
<dbReference type="InterPro" id="IPR029472">
    <property type="entry name" value="Copia-like_N"/>
</dbReference>